<accession>A0A8X8B6C4</accession>
<dbReference type="AlphaFoldDB" id="A0A8X8B6C4"/>
<keyword evidence="3" id="KW-1185">Reference proteome</keyword>
<evidence type="ECO:0000313" key="2">
    <source>
        <dbReference type="EMBL" id="KAG2322947.1"/>
    </source>
</evidence>
<protein>
    <submittedName>
        <fullName evidence="2">Uncharacterized protein</fullName>
    </submittedName>
</protein>
<sequence>MEDLLEPEDRKQLGDLDSSREVPTEYLELEDEEQPENLGHDLEMSLICTFRKRIRKLHQRYAVASQRGFIVRSDVYPTKAVLNDINKPASIDTTSSSSIDAHRL</sequence>
<proteinExistence type="predicted"/>
<comment type="caution">
    <text evidence="2">The sequence shown here is derived from an EMBL/GenBank/DDBJ whole genome shotgun (WGS) entry which is preliminary data.</text>
</comment>
<reference evidence="2 3" key="1">
    <citation type="submission" date="2020-02" db="EMBL/GenBank/DDBJ databases">
        <authorList>
            <person name="Ma Q."/>
            <person name="Huang Y."/>
            <person name="Song X."/>
            <person name="Pei D."/>
        </authorList>
    </citation>
    <scope>NUCLEOTIDE SEQUENCE [LARGE SCALE GENOMIC DNA]</scope>
    <source>
        <strain evidence="2">Sxm20200214</strain>
        <tissue evidence="2">Leaf</tissue>
    </source>
</reference>
<organism evidence="2 3">
    <name type="scientific">Brassica carinata</name>
    <name type="common">Ethiopian mustard</name>
    <name type="synonym">Abyssinian cabbage</name>
    <dbReference type="NCBI Taxonomy" id="52824"/>
    <lineage>
        <taxon>Eukaryota</taxon>
        <taxon>Viridiplantae</taxon>
        <taxon>Streptophyta</taxon>
        <taxon>Embryophyta</taxon>
        <taxon>Tracheophyta</taxon>
        <taxon>Spermatophyta</taxon>
        <taxon>Magnoliopsida</taxon>
        <taxon>eudicotyledons</taxon>
        <taxon>Gunneridae</taxon>
        <taxon>Pentapetalae</taxon>
        <taxon>rosids</taxon>
        <taxon>malvids</taxon>
        <taxon>Brassicales</taxon>
        <taxon>Brassicaceae</taxon>
        <taxon>Brassiceae</taxon>
        <taxon>Brassica</taxon>
    </lineage>
</organism>
<name>A0A8X8B6C4_BRACI</name>
<dbReference type="EMBL" id="JAAMPC010000003">
    <property type="protein sequence ID" value="KAG2322947.1"/>
    <property type="molecule type" value="Genomic_DNA"/>
</dbReference>
<dbReference type="Proteomes" id="UP000886595">
    <property type="component" value="Unassembled WGS sequence"/>
</dbReference>
<evidence type="ECO:0000256" key="1">
    <source>
        <dbReference type="SAM" id="MobiDB-lite"/>
    </source>
</evidence>
<gene>
    <name evidence="2" type="ORF">Bca52824_016160</name>
</gene>
<feature type="compositionally biased region" description="Basic and acidic residues" evidence="1">
    <location>
        <begin position="7"/>
        <end position="23"/>
    </location>
</feature>
<evidence type="ECO:0000313" key="3">
    <source>
        <dbReference type="Proteomes" id="UP000886595"/>
    </source>
</evidence>
<feature type="region of interest" description="Disordered" evidence="1">
    <location>
        <begin position="1"/>
        <end position="23"/>
    </location>
</feature>